<keyword evidence="1" id="KW-0472">Membrane</keyword>
<feature type="transmembrane region" description="Helical" evidence="1">
    <location>
        <begin position="53"/>
        <end position="71"/>
    </location>
</feature>
<dbReference type="AlphaFoldDB" id="A0A916QGK2"/>
<evidence type="ECO:0000256" key="1">
    <source>
        <dbReference type="SAM" id="Phobius"/>
    </source>
</evidence>
<keyword evidence="1" id="KW-0812">Transmembrane</keyword>
<comment type="caution">
    <text evidence="2">The sequence shown here is derived from an EMBL/GenBank/DDBJ whole genome shotgun (WGS) entry which is preliminary data.</text>
</comment>
<name>A0A916QGK2_9BACL</name>
<organism evidence="2 3">
    <name type="scientific">Insulibacter thermoxylanivorax</name>
    <dbReference type="NCBI Taxonomy" id="2749268"/>
    <lineage>
        <taxon>Bacteria</taxon>
        <taxon>Bacillati</taxon>
        <taxon>Bacillota</taxon>
        <taxon>Bacilli</taxon>
        <taxon>Bacillales</taxon>
        <taxon>Paenibacillaceae</taxon>
        <taxon>Insulibacter</taxon>
    </lineage>
</organism>
<dbReference type="EMBL" id="BMAQ01000039">
    <property type="protein sequence ID" value="GFR39284.1"/>
    <property type="molecule type" value="Genomic_DNA"/>
</dbReference>
<evidence type="ECO:0000313" key="3">
    <source>
        <dbReference type="Proteomes" id="UP000654993"/>
    </source>
</evidence>
<gene>
    <name evidence="2" type="ORF">PRECH8_25800</name>
</gene>
<reference evidence="2" key="2">
    <citation type="journal article" date="2021" name="Data Brief">
        <title>Draft genome sequence data of the facultative, thermophilic, xylanolytic bacterium Paenibacillus sp. strain DA-C8.</title>
        <authorList>
            <person name="Chhe C."/>
            <person name="Uke A."/>
            <person name="Baramee S."/>
            <person name="Ungkulpasvich U."/>
            <person name="Tachaapaikoon C."/>
            <person name="Pason P."/>
            <person name="Waeonukul R."/>
            <person name="Ratanakhanokchai K."/>
            <person name="Kosugi A."/>
        </authorList>
    </citation>
    <scope>NUCLEOTIDE SEQUENCE</scope>
    <source>
        <strain evidence="2">DA-C8</strain>
    </source>
</reference>
<proteinExistence type="predicted"/>
<feature type="transmembrane region" description="Helical" evidence="1">
    <location>
        <begin position="26"/>
        <end position="46"/>
    </location>
</feature>
<keyword evidence="3" id="KW-1185">Reference proteome</keyword>
<accession>A0A916QGK2</accession>
<reference evidence="2" key="1">
    <citation type="submission" date="2020-08" db="EMBL/GenBank/DDBJ databases">
        <authorList>
            <person name="Uke A."/>
            <person name="Chhe C."/>
            <person name="Baramee S."/>
            <person name="Kosugi A."/>
        </authorList>
    </citation>
    <scope>NUCLEOTIDE SEQUENCE</scope>
    <source>
        <strain evidence="2">DA-C8</strain>
    </source>
</reference>
<dbReference type="Proteomes" id="UP000654993">
    <property type="component" value="Unassembled WGS sequence"/>
</dbReference>
<evidence type="ECO:0000313" key="2">
    <source>
        <dbReference type="EMBL" id="GFR39284.1"/>
    </source>
</evidence>
<protein>
    <submittedName>
        <fullName evidence="2">Uncharacterized protein</fullName>
    </submittedName>
</protein>
<keyword evidence="1" id="KW-1133">Transmembrane helix</keyword>
<sequence>MDLGFYGVFIAAGVLGAQYFFSTRNHALWGAIIPAAYAVFITWLFVTNQIDHVMKYVLILLLGLLFLLGEWKSGRTYLREKRKKELDKMRAMDMN</sequence>